<dbReference type="EC" id="2.7.13.3" evidence="2"/>
<comment type="caution">
    <text evidence="8">The sequence shown here is derived from an EMBL/GenBank/DDBJ whole genome shotgun (WGS) entry which is preliminary data.</text>
</comment>
<dbReference type="InterPro" id="IPR001789">
    <property type="entry name" value="Sig_transdc_resp-reg_receiver"/>
</dbReference>
<protein>
    <recommendedName>
        <fullName evidence="2">histidine kinase</fullName>
        <ecNumber evidence="2">2.7.13.3</ecNumber>
    </recommendedName>
</protein>
<dbReference type="SUPFAM" id="SSF52172">
    <property type="entry name" value="CheY-like"/>
    <property type="match status" value="1"/>
</dbReference>
<dbReference type="InterPro" id="IPR013783">
    <property type="entry name" value="Ig-like_fold"/>
</dbReference>
<dbReference type="SUPFAM" id="SSF47384">
    <property type="entry name" value="Homodimeric domain of signal transducing histidine kinase"/>
    <property type="match status" value="1"/>
</dbReference>
<evidence type="ECO:0000256" key="5">
    <source>
        <dbReference type="SAM" id="Coils"/>
    </source>
</evidence>
<dbReference type="SMART" id="SM00448">
    <property type="entry name" value="REC"/>
    <property type="match status" value="1"/>
</dbReference>
<proteinExistence type="predicted"/>
<dbReference type="Proteomes" id="UP000315440">
    <property type="component" value="Unassembled WGS sequence"/>
</dbReference>
<dbReference type="GO" id="GO:0000155">
    <property type="term" value="F:phosphorelay sensor kinase activity"/>
    <property type="evidence" value="ECO:0007669"/>
    <property type="project" value="InterPro"/>
</dbReference>
<keyword evidence="9" id="KW-1185">Reference proteome</keyword>
<reference evidence="8 9" key="1">
    <citation type="submission" date="2019-02" db="EMBL/GenBank/DDBJ databases">
        <title>Deep-cultivation of Planctomycetes and their phenomic and genomic characterization uncovers novel biology.</title>
        <authorList>
            <person name="Wiegand S."/>
            <person name="Jogler M."/>
            <person name="Boedeker C."/>
            <person name="Pinto D."/>
            <person name="Vollmers J."/>
            <person name="Rivas-Marin E."/>
            <person name="Kohn T."/>
            <person name="Peeters S.H."/>
            <person name="Heuer A."/>
            <person name="Rast P."/>
            <person name="Oberbeckmann S."/>
            <person name="Bunk B."/>
            <person name="Jeske O."/>
            <person name="Meyerdierks A."/>
            <person name="Storesund J.E."/>
            <person name="Kallscheuer N."/>
            <person name="Luecker S."/>
            <person name="Lage O.M."/>
            <person name="Pohl T."/>
            <person name="Merkel B.J."/>
            <person name="Hornburger P."/>
            <person name="Mueller R.-W."/>
            <person name="Bruemmer F."/>
            <person name="Labrenz M."/>
            <person name="Spormann A.M."/>
            <person name="Op Den Camp H."/>
            <person name="Overmann J."/>
            <person name="Amann R."/>
            <person name="Jetten M.S.M."/>
            <person name="Mascher T."/>
            <person name="Medema M.H."/>
            <person name="Devos D.P."/>
            <person name="Kaster A.-K."/>
            <person name="Ovreas L."/>
            <person name="Rohde M."/>
            <person name="Galperin M.Y."/>
            <person name="Jogler C."/>
        </authorList>
    </citation>
    <scope>NUCLEOTIDE SEQUENCE [LARGE SCALE GENOMIC DNA]</scope>
    <source>
        <strain evidence="8 9">Mal64</strain>
    </source>
</reference>
<dbReference type="InterPro" id="IPR011110">
    <property type="entry name" value="Reg_prop"/>
</dbReference>
<dbReference type="Pfam" id="PF00072">
    <property type="entry name" value="Response_reg"/>
    <property type="match status" value="1"/>
</dbReference>
<dbReference type="SUPFAM" id="SSF55874">
    <property type="entry name" value="ATPase domain of HSP90 chaperone/DNA topoisomerase II/histidine kinase"/>
    <property type="match status" value="1"/>
</dbReference>
<feature type="coiled-coil region" evidence="5">
    <location>
        <begin position="800"/>
        <end position="832"/>
    </location>
</feature>
<evidence type="ECO:0000313" key="9">
    <source>
        <dbReference type="Proteomes" id="UP000315440"/>
    </source>
</evidence>
<dbReference type="EMBL" id="SJPQ01000001">
    <property type="protein sequence ID" value="TWT89898.1"/>
    <property type="molecule type" value="Genomic_DNA"/>
</dbReference>
<dbReference type="InterPro" id="IPR003661">
    <property type="entry name" value="HisK_dim/P_dom"/>
</dbReference>
<dbReference type="InterPro" id="IPR004358">
    <property type="entry name" value="Sig_transdc_His_kin-like_C"/>
</dbReference>
<dbReference type="InterPro" id="IPR036890">
    <property type="entry name" value="HATPase_C_sf"/>
</dbReference>
<evidence type="ECO:0000256" key="3">
    <source>
        <dbReference type="ARBA" id="ARBA00022553"/>
    </source>
</evidence>
<dbReference type="InterPro" id="IPR011006">
    <property type="entry name" value="CheY-like_superfamily"/>
</dbReference>
<evidence type="ECO:0000256" key="1">
    <source>
        <dbReference type="ARBA" id="ARBA00000085"/>
    </source>
</evidence>
<evidence type="ECO:0000259" key="7">
    <source>
        <dbReference type="PROSITE" id="PS50110"/>
    </source>
</evidence>
<dbReference type="InterPro" id="IPR003594">
    <property type="entry name" value="HATPase_dom"/>
</dbReference>
<dbReference type="Gene3D" id="3.30.565.10">
    <property type="entry name" value="Histidine kinase-like ATPase, C-terminal domain"/>
    <property type="match status" value="1"/>
</dbReference>
<dbReference type="Pfam" id="PF07494">
    <property type="entry name" value="Reg_prop"/>
    <property type="match status" value="2"/>
</dbReference>
<gene>
    <name evidence="8" type="ORF">Mal64_02800</name>
</gene>
<evidence type="ECO:0000256" key="2">
    <source>
        <dbReference type="ARBA" id="ARBA00012438"/>
    </source>
</evidence>
<comment type="catalytic activity">
    <reaction evidence="1">
        <text>ATP + protein L-histidine = ADP + protein N-phospho-L-histidine.</text>
        <dbReference type="EC" id="2.7.13.3"/>
    </reaction>
</comment>
<dbReference type="InterPro" id="IPR036097">
    <property type="entry name" value="HisK_dim/P_sf"/>
</dbReference>
<keyword evidence="3 4" id="KW-0597">Phosphoprotein</keyword>
<dbReference type="AlphaFoldDB" id="A0A5C5ZS65"/>
<feature type="modified residue" description="4-aspartylphosphate" evidence="4">
    <location>
        <position position="1154"/>
    </location>
</feature>
<dbReference type="InterPro" id="IPR011123">
    <property type="entry name" value="Y_Y_Y"/>
</dbReference>
<dbReference type="Gene3D" id="2.130.10.10">
    <property type="entry name" value="YVTN repeat-like/Quinoprotein amine dehydrogenase"/>
    <property type="match status" value="2"/>
</dbReference>
<dbReference type="Pfam" id="PF07495">
    <property type="entry name" value="Y_Y_Y"/>
    <property type="match status" value="1"/>
</dbReference>
<organism evidence="8 9">
    <name type="scientific">Pseudobythopirellula maris</name>
    <dbReference type="NCBI Taxonomy" id="2527991"/>
    <lineage>
        <taxon>Bacteria</taxon>
        <taxon>Pseudomonadati</taxon>
        <taxon>Planctomycetota</taxon>
        <taxon>Planctomycetia</taxon>
        <taxon>Pirellulales</taxon>
        <taxon>Lacipirellulaceae</taxon>
        <taxon>Pseudobythopirellula</taxon>
    </lineage>
</organism>
<feature type="domain" description="Response regulatory" evidence="7">
    <location>
        <begin position="1104"/>
        <end position="1219"/>
    </location>
</feature>
<evidence type="ECO:0000313" key="8">
    <source>
        <dbReference type="EMBL" id="TWT89898.1"/>
    </source>
</evidence>
<feature type="domain" description="Histidine kinase" evidence="6">
    <location>
        <begin position="841"/>
        <end position="1071"/>
    </location>
</feature>
<dbReference type="Pfam" id="PF00512">
    <property type="entry name" value="HisKA"/>
    <property type="match status" value="1"/>
</dbReference>
<evidence type="ECO:0000256" key="4">
    <source>
        <dbReference type="PROSITE-ProRule" id="PRU00169"/>
    </source>
</evidence>
<sequence>MTRRHRPTNDAHNGLATRYGLRFIRSLLAIAFVFAPRAATAEGQNPLSLHGVSAQRVARSWTSADGLPQATVTSLLQASDGYLWIGTFGGLVRFDGLRMQVYSIENTPELVSNRILSLFEGRDGALWIGTEDAGLCQMRGGEFHHVAESEHLGQINGIAESSDGAIWTAGDDFIRYFHGKPSRVTPFPAAPDTAVYCVHVDTTGQLWAGTDRGLVAKRGDRFELVKTAVLPNGDDAAAYGIVSDSEAGIWVVSELFVGRLQGSQYQVMLNEDIGAPCVALINHDGDFVFYDRKHGRVDTLTRASNWRRTKDRLSSSRPSNGAVVGCRDLVQDNEGNYWLGSNGTGLIRITEEPFVRVARQAGIESGVNKVITDGADGVWLDAFESRRDVVHWDGEHFEAVAPDLLGDLKFLAGGNRTTAWFASPDYQELIELDLLSQHISKAAPIAPLPFGPVVFDHHGAAWTVLGGALCRRDPELGFTTIATPPPDLSNNRRRLLGFTPDRSLWFVEEGRLGRWTPANEAEAFKFFDLPPQVRAGSVRSLYGAENGDIWLSTYGDGLLRLRNGRFHEIGAKQGLLDLNLGGLLADDTGRLWINSNRGVLVVAIEDLNKTLAGKQAQIRCRVISTGEGNGPTAARTPDGRMWFPTINDLIVVDPKAYTKDDAPPTVRIESVVANNAPADLTNDVVSLGPGGNNLEIQYTAFAYASPEQICFRYRLEGYENSWVEAGARRTAYYTRVPPGDYHFTAQAMNPDGDWSESGDTLSLHIEPHYYQQSWFHAVLGAGILGLVVGAHRLRVHWLTLHASELQAEIHERERAESERRRLETALAEATKFEAIGRLAGGVAHDFNNVLTAVIGRAELLRISLLQSADNRSEHRLNHANEIIRCGKRAARMTAQLLAYSRQQVLRPTVVDANDAIAKLEPMLRSLIPESIELRVNLRAESGWVLIDPSQLEQVVMNLVLNARDASEEHGDAIELVTSLSQPAAALPHGADKPRADGEFVIKVSDKGVGIRDQDLPHIFDPFFTTKSEGKGTGLGLASVHGIVTQSGGEVRVASRGPQQGATFTVRLPACAAPAPGEVGEDDSSEMRAVIVKPVFNATEVSLPTVLFCDDNEAIRRVAKGSLTSKGYTTHVASTPAEARRIAETIDAIDLLITDVLMPDENGPELAEAILKRHPGCNTLFISGYTGHQGNRQQVTDGGAHFLQKPFSPEELVVAASEILTDKSSSPR</sequence>
<dbReference type="Gene3D" id="1.10.287.130">
    <property type="match status" value="1"/>
</dbReference>
<evidence type="ECO:0000259" key="6">
    <source>
        <dbReference type="PROSITE" id="PS50109"/>
    </source>
</evidence>
<keyword evidence="5" id="KW-0175">Coiled coil</keyword>
<dbReference type="Gene3D" id="2.60.40.10">
    <property type="entry name" value="Immunoglobulins"/>
    <property type="match status" value="1"/>
</dbReference>
<dbReference type="InterPro" id="IPR005467">
    <property type="entry name" value="His_kinase_dom"/>
</dbReference>
<dbReference type="Pfam" id="PF02518">
    <property type="entry name" value="HATPase_c"/>
    <property type="match status" value="1"/>
</dbReference>
<dbReference type="PANTHER" id="PTHR43547:SF2">
    <property type="entry name" value="HYBRID SIGNAL TRANSDUCTION HISTIDINE KINASE C"/>
    <property type="match status" value="1"/>
</dbReference>
<dbReference type="PRINTS" id="PR00344">
    <property type="entry name" value="BCTRLSENSOR"/>
</dbReference>
<name>A0A5C5ZS65_9BACT</name>
<dbReference type="PROSITE" id="PS50110">
    <property type="entry name" value="RESPONSE_REGULATORY"/>
    <property type="match status" value="1"/>
</dbReference>
<accession>A0A5C5ZS65</accession>
<dbReference type="PROSITE" id="PS50109">
    <property type="entry name" value="HIS_KIN"/>
    <property type="match status" value="1"/>
</dbReference>
<dbReference type="Gene3D" id="3.40.50.2300">
    <property type="match status" value="1"/>
</dbReference>
<dbReference type="InterPro" id="IPR015943">
    <property type="entry name" value="WD40/YVTN_repeat-like_dom_sf"/>
</dbReference>
<dbReference type="CDD" id="cd00082">
    <property type="entry name" value="HisKA"/>
    <property type="match status" value="1"/>
</dbReference>
<dbReference type="SMART" id="SM00388">
    <property type="entry name" value="HisKA"/>
    <property type="match status" value="1"/>
</dbReference>
<dbReference type="SMART" id="SM00387">
    <property type="entry name" value="HATPase_c"/>
    <property type="match status" value="1"/>
</dbReference>
<dbReference type="PANTHER" id="PTHR43547">
    <property type="entry name" value="TWO-COMPONENT HISTIDINE KINASE"/>
    <property type="match status" value="1"/>
</dbReference>
<dbReference type="SUPFAM" id="SSF63829">
    <property type="entry name" value="Calcium-dependent phosphotriesterase"/>
    <property type="match status" value="3"/>
</dbReference>
<dbReference type="OrthoDB" id="290376at2"/>